<dbReference type="EMBL" id="GDHC01017278">
    <property type="protein sequence ID" value="JAQ01351.1"/>
    <property type="molecule type" value="Transcribed_RNA"/>
</dbReference>
<organism evidence="2">
    <name type="scientific">Lygus hesperus</name>
    <name type="common">Western plant bug</name>
    <dbReference type="NCBI Taxonomy" id="30085"/>
    <lineage>
        <taxon>Eukaryota</taxon>
        <taxon>Metazoa</taxon>
        <taxon>Ecdysozoa</taxon>
        <taxon>Arthropoda</taxon>
        <taxon>Hexapoda</taxon>
        <taxon>Insecta</taxon>
        <taxon>Pterygota</taxon>
        <taxon>Neoptera</taxon>
        <taxon>Paraneoptera</taxon>
        <taxon>Hemiptera</taxon>
        <taxon>Heteroptera</taxon>
        <taxon>Panheteroptera</taxon>
        <taxon>Cimicomorpha</taxon>
        <taxon>Miridae</taxon>
        <taxon>Mirini</taxon>
        <taxon>Lygus</taxon>
    </lineage>
</organism>
<dbReference type="InterPro" id="IPR000477">
    <property type="entry name" value="RT_dom"/>
</dbReference>
<dbReference type="GO" id="GO:0003964">
    <property type="term" value="F:RNA-directed DNA polymerase activity"/>
    <property type="evidence" value="ECO:0007669"/>
    <property type="project" value="UniProtKB-KW"/>
</dbReference>
<reference evidence="2" key="1">
    <citation type="journal article" date="2016" name="Gigascience">
        <title>De novo construction of an expanded transcriptome assembly for the western tarnished plant bug, Lygus hesperus.</title>
        <authorList>
            <person name="Tassone E.E."/>
            <person name="Geib S.M."/>
            <person name="Hall B."/>
            <person name="Fabrick J.A."/>
            <person name="Brent C.S."/>
            <person name="Hull J.J."/>
        </authorList>
    </citation>
    <scope>NUCLEOTIDE SEQUENCE</scope>
</reference>
<dbReference type="Gene3D" id="3.30.70.270">
    <property type="match status" value="1"/>
</dbReference>
<dbReference type="Pfam" id="PF00078">
    <property type="entry name" value="RVT_1"/>
    <property type="match status" value="1"/>
</dbReference>
<proteinExistence type="predicted"/>
<evidence type="ECO:0000313" key="2">
    <source>
        <dbReference type="EMBL" id="JAQ01351.1"/>
    </source>
</evidence>
<gene>
    <name evidence="2" type="primary">RTase_156</name>
    <name evidence="2" type="ORF">g.70131</name>
</gene>
<name>A0A146KY73_LYGHE</name>
<dbReference type="SUPFAM" id="SSF56219">
    <property type="entry name" value="DNase I-like"/>
    <property type="match status" value="1"/>
</dbReference>
<evidence type="ECO:0000259" key="1">
    <source>
        <dbReference type="PROSITE" id="PS50878"/>
    </source>
</evidence>
<dbReference type="SUPFAM" id="SSF56672">
    <property type="entry name" value="DNA/RNA polymerases"/>
    <property type="match status" value="1"/>
</dbReference>
<dbReference type="AlphaFoldDB" id="A0A146KY73"/>
<keyword evidence="2" id="KW-0548">Nucleotidyltransferase</keyword>
<dbReference type="Gene3D" id="3.60.10.10">
    <property type="entry name" value="Endonuclease/exonuclease/phosphatase"/>
    <property type="match status" value="1"/>
</dbReference>
<dbReference type="PROSITE" id="PS50878">
    <property type="entry name" value="RT_POL"/>
    <property type="match status" value="1"/>
</dbReference>
<dbReference type="InterPro" id="IPR043502">
    <property type="entry name" value="DNA/RNA_pol_sf"/>
</dbReference>
<keyword evidence="2" id="KW-0695">RNA-directed DNA polymerase</keyword>
<dbReference type="PANTHER" id="PTHR19446">
    <property type="entry name" value="REVERSE TRANSCRIPTASES"/>
    <property type="match status" value="1"/>
</dbReference>
<keyword evidence="2" id="KW-0808">Transferase</keyword>
<protein>
    <submittedName>
        <fullName evidence="2">Putative RNA-directed DNA polymerase from transposon BS</fullName>
    </submittedName>
</protein>
<dbReference type="CDD" id="cd01650">
    <property type="entry name" value="RT_nLTR_like"/>
    <property type="match status" value="1"/>
</dbReference>
<feature type="domain" description="Reverse transcriptase" evidence="1">
    <location>
        <begin position="452"/>
        <end position="724"/>
    </location>
</feature>
<accession>A0A146KY73</accession>
<dbReference type="InterPro" id="IPR043128">
    <property type="entry name" value="Rev_trsase/Diguanyl_cyclase"/>
</dbReference>
<sequence length="1041" mass="120722">MDEFFEDYVLCWEAAIRHSRLGRPSGGCLFGVRRSIYGNLVNFVDVLGQNVLEMKIQVEPFYLFPMYLNCNHWEEDFEVLKGVLESNLDRLYICIGDSNSRVGTMQILPDRVFDDLGEVSLIRASKDNVVDSRGRKMIKMFEDLGMVVLNGRVRGDKEGNWTFMSTRGASVIDLAVVSGELMHHVEEFEVVPEVFSDHLPVALSLTYESTPRSGTITHILPRLNWERQNEKLYSARIVEALERDMEDECSSGEERYQGVMNIIVDSAVGATTQAGKNGPNFIKPWFDFACYNLRKESMRHLNVCRDHYSPENKVKYCEINEEYKRVCKEKEKSYYESIDKDLGEVKDAQGFWKLVDKIKRRPTFRAPQMEVEVLVSYFRDLLNPVPSSRQICYAEPFISDWDLDKDFTFSELSNMLKKLKTNKAPGPDRITNEFLVNAPDTLLHRLLGSYNNIYRKGEAPRAFREAILFPLHKKGQTNDPSSFRGIAFMNSGAKLFTGMMLERLVQWVDRRGILHESQAGFRPGYSTADNLFTLFNLVSLRQTLNKKTYIFYIDLKAAFDRVERNALFFKLSGYGVSTKFCKILRSLYEDTRMGVWTGEGLSEYFNTHTGVKQGCLLSPTLFSLFINDLPDELSGGVQVGGIKIKCLMYADDVAIFAESATSLKIMIRELEEYLDTWNLILSKEKSMVMICGKRGGRRAENEKFFYKGEPLTITNQYKYLGIMVTSSLDLGKHHRQKIDQAKYGLNSVWGELIRRRNVPFGTKHKVFLATTRSLIGYGAQVWGWKSFEQLEKFNRYYLKKVFALPQNTPNYILYAESGVEPLEFYFMRLQIDYVIRVSKLPEHRYPRIIADEVVRSEVSWFRAYRELAAKHGLPLDAETRHHDRDWGQDLRSLVDIMKEKWKLDLEQAVHESQHHTLYAQLDRSEEGGRWYLSNSSLYVTRAVFRARAEMLNVNYRWWREGIVNRCSMCNMGEPETSFHFMAICPILSEFRVAYLGKPRLSWDELIYVLNGNEFLLGLVQYLRKAGNYRQFLVDEFNYTEG</sequence>
<dbReference type="InterPro" id="IPR036691">
    <property type="entry name" value="Endo/exonu/phosph_ase_sf"/>
</dbReference>